<dbReference type="KEGG" id="scor:J3U87_11405"/>
<dbReference type="KEGG" id="scor:J3U87_24860"/>
<evidence type="ECO:0000313" key="12">
    <source>
        <dbReference type="Proteomes" id="UP000663929"/>
    </source>
</evidence>
<evidence type="ECO:0000313" key="9">
    <source>
        <dbReference type="EMBL" id="QTD52820.1"/>
    </source>
</evidence>
<name>A0A8A4TTG7_SULCO</name>
<dbReference type="KEGG" id="scor:J3U87_21515"/>
<dbReference type="KEGG" id="scor:J3U87_19280"/>
<dbReference type="KEGG" id="scor:J3U87_26900"/>
<dbReference type="KEGG" id="scor:J3U87_10980"/>
<dbReference type="EMBL" id="CP071793">
    <property type="protein sequence ID" value="QTD48173.1"/>
    <property type="molecule type" value="Genomic_DNA"/>
</dbReference>
<proteinExistence type="predicted"/>
<dbReference type="KEGG" id="scor:J3U87_23460"/>
<dbReference type="PANTHER" id="PTHR33408:SF2">
    <property type="entry name" value="TRANSPOSASE DDE DOMAIN-CONTAINING PROTEIN"/>
    <property type="match status" value="1"/>
</dbReference>
<dbReference type="EMBL" id="CP071793">
    <property type="protein sequence ID" value="QTD52978.1"/>
    <property type="molecule type" value="Genomic_DNA"/>
</dbReference>
<dbReference type="EMBL" id="CP071793">
    <property type="protein sequence ID" value="QTD47737.1"/>
    <property type="molecule type" value="Genomic_DNA"/>
</dbReference>
<evidence type="ECO:0000313" key="7">
    <source>
        <dbReference type="EMBL" id="QTD48826.1"/>
    </source>
</evidence>
<dbReference type="Pfam" id="PF13751">
    <property type="entry name" value="DDE_Tnp_1_6"/>
    <property type="match status" value="1"/>
</dbReference>
<dbReference type="PANTHER" id="PTHR33408">
    <property type="entry name" value="TRANSPOSASE"/>
    <property type="match status" value="1"/>
</dbReference>
<dbReference type="InterPro" id="IPR008490">
    <property type="entry name" value="Transposase_InsH_N"/>
</dbReference>
<organism evidence="9 12">
    <name type="scientific">Sulfidibacter corallicola</name>
    <dbReference type="NCBI Taxonomy" id="2818388"/>
    <lineage>
        <taxon>Bacteria</taxon>
        <taxon>Pseudomonadati</taxon>
        <taxon>Acidobacteriota</taxon>
        <taxon>Holophagae</taxon>
        <taxon>Acanthopleuribacterales</taxon>
        <taxon>Acanthopleuribacteraceae</taxon>
        <taxon>Sulfidibacter</taxon>
    </lineage>
</organism>
<dbReference type="Pfam" id="PF05598">
    <property type="entry name" value="DUF772"/>
    <property type="match status" value="1"/>
</dbReference>
<dbReference type="InterPro" id="IPR025668">
    <property type="entry name" value="Tnp_DDE_dom"/>
</dbReference>
<dbReference type="KEGG" id="scor:J3U87_10115"/>
<keyword evidence="1" id="KW-0175">Coiled coil</keyword>
<evidence type="ECO:0000313" key="4">
    <source>
        <dbReference type="EMBL" id="QTD47737.1"/>
    </source>
</evidence>
<dbReference type="RefSeq" id="WP_237377403.1">
    <property type="nucleotide sequence ID" value="NZ_CP071793.1"/>
</dbReference>
<accession>A0A8A4TTG7</accession>
<keyword evidence="12" id="KW-1185">Reference proteome</keyword>
<feature type="domain" description="Transposase DDE" evidence="3">
    <location>
        <begin position="344"/>
        <end position="459"/>
    </location>
</feature>
<sequence length="472" mass="54257">MRYISGTPRDQTQMFPPLMDDFVAEENPVRFIDAFVDSLDMEELKFVRSEPKKTGRPGYDPKDLIKLYIYGYLNKIRSSRGLEKETHRNVELMWLMRGLKPDFKTIADFRKNNKKGIAGVFRQFTLLCKKNQLFGCELLGIDGSKFKAVNSQARNFNASRLAKVISQIEERIEDYLEKLTKQDEKEAKVQKATKKELREKIRKLTEQKEELKEAETRLKESQDSQVSLTDEDARAMRGRHGKTVGYNVQIGVDHKHKLVAAVDVNQARNDKDQLSGISLKSKENLGIEKCEVVADKGYYSHQEMAKCLDEGITPRVPPCRTRQQTSGRFTKEAFVYDRDANTYTCPNGEVLEPLKKKSSEQAKTIYKTKACKGCPLRDQCTTAKSGRQIERSAYEDQIEELERESKKKGFLQKARKGLVEHPFGVLKASFQYGSFLTKGMENVRTEMNLAALAYNMKRFFNIMGQERLMEAL</sequence>
<evidence type="ECO:0000313" key="8">
    <source>
        <dbReference type="EMBL" id="QTD49230.1"/>
    </source>
</evidence>
<dbReference type="EMBL" id="CP071793">
    <property type="protein sequence ID" value="QTD53058.1"/>
    <property type="molecule type" value="Genomic_DNA"/>
</dbReference>
<dbReference type="InterPro" id="IPR047629">
    <property type="entry name" value="IS1182_transpos"/>
</dbReference>
<dbReference type="EMBL" id="CP071793">
    <property type="protein sequence ID" value="QTD48826.1"/>
    <property type="molecule type" value="Genomic_DNA"/>
</dbReference>
<feature type="domain" description="Transposase InsH N-terminal" evidence="2">
    <location>
        <begin position="20"/>
        <end position="111"/>
    </location>
</feature>
<protein>
    <submittedName>
        <fullName evidence="9">IS1182 family transposase</fullName>
    </submittedName>
</protein>
<feature type="coiled-coil region" evidence="1">
    <location>
        <begin position="158"/>
        <end position="231"/>
    </location>
</feature>
<evidence type="ECO:0000256" key="1">
    <source>
        <dbReference type="SAM" id="Coils"/>
    </source>
</evidence>
<dbReference type="EMBL" id="CP071793">
    <property type="protein sequence ID" value="QTD52820.1"/>
    <property type="molecule type" value="Genomic_DNA"/>
</dbReference>
<reference evidence="9" key="1">
    <citation type="submission" date="2021-03" db="EMBL/GenBank/DDBJ databases">
        <title>Acanthopleuribacteraceae sp. M133.</title>
        <authorList>
            <person name="Wang G."/>
        </authorList>
    </citation>
    <scope>NUCLEOTIDE SEQUENCE</scope>
    <source>
        <strain evidence="9">M133</strain>
    </source>
</reference>
<dbReference type="EMBL" id="CP071793">
    <property type="protein sequence ID" value="QTD49230.1"/>
    <property type="molecule type" value="Genomic_DNA"/>
</dbReference>
<dbReference type="NCBIfam" id="NF033551">
    <property type="entry name" value="transpos_IS1182"/>
    <property type="match status" value="1"/>
</dbReference>
<evidence type="ECO:0000259" key="3">
    <source>
        <dbReference type="Pfam" id="PF13751"/>
    </source>
</evidence>
<dbReference type="Proteomes" id="UP000663929">
    <property type="component" value="Chromosome"/>
</dbReference>
<dbReference type="AlphaFoldDB" id="A0A8A4TTG7"/>
<dbReference type="EMBL" id="CP071793">
    <property type="protein sequence ID" value="QTD48549.1"/>
    <property type="molecule type" value="Genomic_DNA"/>
</dbReference>
<evidence type="ECO:0000313" key="5">
    <source>
        <dbReference type="EMBL" id="QTD48173.1"/>
    </source>
</evidence>
<evidence type="ECO:0000313" key="11">
    <source>
        <dbReference type="EMBL" id="QTD53058.1"/>
    </source>
</evidence>
<gene>
    <name evidence="9" type="ORF">J3U87_10115</name>
    <name evidence="10" type="ORF">J3U87_10980</name>
    <name evidence="11" type="ORF">J3U87_11405</name>
    <name evidence="4" type="ORF">J3U87_19280</name>
    <name evidence="5" type="ORF">J3U87_21515</name>
    <name evidence="6" type="ORF">J3U87_23460</name>
    <name evidence="7" type="ORF">J3U87_24860</name>
    <name evidence="8" type="ORF">J3U87_26900</name>
</gene>
<evidence type="ECO:0000313" key="10">
    <source>
        <dbReference type="EMBL" id="QTD52978.1"/>
    </source>
</evidence>
<evidence type="ECO:0000313" key="6">
    <source>
        <dbReference type="EMBL" id="QTD48549.1"/>
    </source>
</evidence>
<evidence type="ECO:0000259" key="2">
    <source>
        <dbReference type="Pfam" id="PF05598"/>
    </source>
</evidence>